<evidence type="ECO:0000313" key="2">
    <source>
        <dbReference type="Proteomes" id="UP000821845"/>
    </source>
</evidence>
<organism evidence="1 2">
    <name type="scientific">Hyalomma asiaticum</name>
    <name type="common">Tick</name>
    <dbReference type="NCBI Taxonomy" id="266040"/>
    <lineage>
        <taxon>Eukaryota</taxon>
        <taxon>Metazoa</taxon>
        <taxon>Ecdysozoa</taxon>
        <taxon>Arthropoda</taxon>
        <taxon>Chelicerata</taxon>
        <taxon>Arachnida</taxon>
        <taxon>Acari</taxon>
        <taxon>Parasitiformes</taxon>
        <taxon>Ixodida</taxon>
        <taxon>Ixodoidea</taxon>
        <taxon>Ixodidae</taxon>
        <taxon>Hyalomminae</taxon>
        <taxon>Hyalomma</taxon>
    </lineage>
</organism>
<protein>
    <submittedName>
        <fullName evidence="1">Uncharacterized protein</fullName>
    </submittedName>
</protein>
<proteinExistence type="predicted"/>
<keyword evidence="2" id="KW-1185">Reference proteome</keyword>
<comment type="caution">
    <text evidence="1">The sequence shown here is derived from an EMBL/GenBank/DDBJ whole genome shotgun (WGS) entry which is preliminary data.</text>
</comment>
<name>A0ACB7RT49_HYAAI</name>
<accession>A0ACB7RT49</accession>
<reference evidence="1" key="1">
    <citation type="submission" date="2020-05" db="EMBL/GenBank/DDBJ databases">
        <title>Large-scale comparative analyses of tick genomes elucidate their genetic diversity and vector capacities.</title>
        <authorList>
            <person name="Jia N."/>
            <person name="Wang J."/>
            <person name="Shi W."/>
            <person name="Du L."/>
            <person name="Sun Y."/>
            <person name="Zhan W."/>
            <person name="Jiang J."/>
            <person name="Wang Q."/>
            <person name="Zhang B."/>
            <person name="Ji P."/>
            <person name="Sakyi L.B."/>
            <person name="Cui X."/>
            <person name="Yuan T."/>
            <person name="Jiang B."/>
            <person name="Yang W."/>
            <person name="Lam T.T.-Y."/>
            <person name="Chang Q."/>
            <person name="Ding S."/>
            <person name="Wang X."/>
            <person name="Zhu J."/>
            <person name="Ruan X."/>
            <person name="Zhao L."/>
            <person name="Wei J."/>
            <person name="Que T."/>
            <person name="Du C."/>
            <person name="Cheng J."/>
            <person name="Dai P."/>
            <person name="Han X."/>
            <person name="Huang E."/>
            <person name="Gao Y."/>
            <person name="Liu J."/>
            <person name="Shao H."/>
            <person name="Ye R."/>
            <person name="Li L."/>
            <person name="Wei W."/>
            <person name="Wang X."/>
            <person name="Wang C."/>
            <person name="Yang T."/>
            <person name="Huo Q."/>
            <person name="Li W."/>
            <person name="Guo W."/>
            <person name="Chen H."/>
            <person name="Zhou L."/>
            <person name="Ni X."/>
            <person name="Tian J."/>
            <person name="Zhou Y."/>
            <person name="Sheng Y."/>
            <person name="Liu T."/>
            <person name="Pan Y."/>
            <person name="Xia L."/>
            <person name="Li J."/>
            <person name="Zhao F."/>
            <person name="Cao W."/>
        </authorList>
    </citation>
    <scope>NUCLEOTIDE SEQUENCE</scope>
    <source>
        <strain evidence="1">Hyas-2018</strain>
    </source>
</reference>
<evidence type="ECO:0000313" key="1">
    <source>
        <dbReference type="EMBL" id="KAH6924067.1"/>
    </source>
</evidence>
<gene>
    <name evidence="1" type="ORF">HPB50_011149</name>
</gene>
<dbReference type="Proteomes" id="UP000821845">
    <property type="component" value="Chromosome 8"/>
</dbReference>
<sequence length="115" mass="12560">MSFYYTMNISEKIEGSPVLSFQMSSGKAGVPCLQNVGSCSYYMCNGTNSVEEQINAPWNNECPIAPGSYENHLNITIPQTVSVLIEDSTLHVKIQAVNSDQEMGCVEFNVTLDGV</sequence>
<dbReference type="EMBL" id="CM023488">
    <property type="protein sequence ID" value="KAH6924067.1"/>
    <property type="molecule type" value="Genomic_DNA"/>
</dbReference>